<evidence type="ECO:0000256" key="1">
    <source>
        <dbReference type="SAM" id="MobiDB-lite"/>
    </source>
</evidence>
<evidence type="ECO:0000259" key="2">
    <source>
        <dbReference type="Pfam" id="PF10441"/>
    </source>
</evidence>
<sequence>MPMAMADTTLSMERLLPLLRWRQTRRGYDGDDALLATGGALLQPDGRALAAAAEQLNVPAARVVTEVLQLALLLVAKPRHGDRAHARAVLHLLHLSLKALRRCTGRATPSIPLNACNLLLSTMAETLESCADDDDGAQAVADVHQVFVFLFALEPERDGAAPSFAMYRPPTNVYSAFLQRSAVAVVALLDAAADSPARRGALVALLHAVVVVFRELQHSQLNKKKVFLAIAKTSLRDLVTLRRELSRLAASAPGVAAVRDVLDRVLVDALFDSEHLREYEGAMTRLARWRHDGDDAASGSEAGGQRHKKPRRARERERERERESSALASYPRHLFDELQALLADATLSRDVRASVGALLRVLVRGFALRIRAAALDKIEDSKAELKTSKKRVASVIATTSTTYSPFKFWAELCAVALDAAPALDVELTSDVMAALFAALGDADVYRVTEDTEDQEQFHMMERILAGALAQCRSARSPAAVANVCAVVSSAVRCTPNLVHSNRRAVLSLLAELAHDAAGDAAVAAATSGAMVELLRAYESMRLVDAWLRACVDCSDDSDAVARGLALVLRHHATEDALRRTFRTLPPGQLEIVWRLCRDRLAVLCGRGPAAAPALALVRALLAVFLQELHITPQNRAKVGELVAETHEQLLAALVGRVQRLDANEEEDDDDDEKKKKTKKKKNTKKTKTMTTPTRETITVVERELFSVFGELLALYDGLAPATRAATLDVVLAALAPALVPVLSRLLADDATAASAGVIKIGVHWLRRERTVDGLAALLLAHVAAWTTWDAVAFYLPDLLADAPADHAHALFRQVLSSLVAGGARADAARRLLLDAAFFEIAALRRVAPRVIQELMAELLEAGAEPTSLATLLQFLLAVPSGYLSDAQALLATALRAHRELSERSGAAQLVLELLAQWIERHLAMAAGEPEADGGELQRWTTTLLLRPTAAPLPRRAQLVDVLVRHHAAALDAPLATLLQRAEPTPHAVQTSCLVLEAAAQAARDAAPPACAQRVLSWARATPTLLAVVTSSSGAADDAFRLLSALVRYSAALSEQSAERRELLELLAPRLDAALAMAMRRLSSAEEPVGDAERAFFLTVCDALPGLRAHVTLETFGCLLAVALSLAGARQSFVEPPEHEALAVAANRPLLALVAHASKPEFRLLLATVRQELLQADDRRVVGALKALVFTLDASDKKLSPSRRQLLGEHKSALVGVLVELLGRSLATTARRHLCGWALRAFVLCYCKAELFSWQPHELLQVFHGFAPLASAAATAWPLDELHELWLLSYHLLLRVVRHHFASLLHALPLMVDALNALLRVLTTQAARTSPPPRHVLEWSANLARLYGYLKPHDAAVRKHVVYLLVAYLRGVTHDALPLAVQQRLRAGVFALLEICSTFEKEQLYASLDAAGKSLLKSLDTSYKLTYRYAGKV</sequence>
<dbReference type="GO" id="GO:0005730">
    <property type="term" value="C:nucleolus"/>
    <property type="evidence" value="ECO:0007669"/>
    <property type="project" value="TreeGrafter"/>
</dbReference>
<dbReference type="EMBL" id="JAKCXM010000021">
    <property type="protein sequence ID" value="KAJ0407437.1"/>
    <property type="molecule type" value="Genomic_DNA"/>
</dbReference>
<dbReference type="SUPFAM" id="SSF48371">
    <property type="entry name" value="ARM repeat"/>
    <property type="match status" value="1"/>
</dbReference>
<name>A0AAD5M9C4_PYTIN</name>
<reference evidence="3" key="1">
    <citation type="submission" date="2021-12" db="EMBL/GenBank/DDBJ databases">
        <title>Prjna785345.</title>
        <authorList>
            <person name="Rujirawat T."/>
            <person name="Krajaejun T."/>
        </authorList>
    </citation>
    <scope>NUCLEOTIDE SEQUENCE</scope>
    <source>
        <strain evidence="3">Pi057C3</strain>
    </source>
</reference>
<feature type="compositionally biased region" description="Basic and acidic residues" evidence="1">
    <location>
        <begin position="314"/>
        <end position="324"/>
    </location>
</feature>
<dbReference type="InterPro" id="IPR018849">
    <property type="entry name" value="Urb2/Npa2_C"/>
</dbReference>
<feature type="compositionally biased region" description="Basic residues" evidence="1">
    <location>
        <begin position="675"/>
        <end position="687"/>
    </location>
</feature>
<evidence type="ECO:0000313" key="4">
    <source>
        <dbReference type="Proteomes" id="UP001209570"/>
    </source>
</evidence>
<dbReference type="InterPro" id="IPR052609">
    <property type="entry name" value="Ribosome_Biogenesis_Reg"/>
</dbReference>
<evidence type="ECO:0000313" key="3">
    <source>
        <dbReference type="EMBL" id="KAJ0407437.1"/>
    </source>
</evidence>
<gene>
    <name evidence="3" type="ORF">P43SY_004978</name>
</gene>
<keyword evidence="4" id="KW-1185">Reference proteome</keyword>
<dbReference type="Pfam" id="PF10441">
    <property type="entry name" value="Urb2"/>
    <property type="match status" value="1"/>
</dbReference>
<feature type="region of interest" description="Disordered" evidence="1">
    <location>
        <begin position="293"/>
        <end position="327"/>
    </location>
</feature>
<accession>A0AAD5M9C4</accession>
<dbReference type="PANTHER" id="PTHR15682:SF2">
    <property type="entry name" value="UNHEALTHY RIBOSOME BIOGENESIS PROTEIN 2 HOMOLOG"/>
    <property type="match status" value="1"/>
</dbReference>
<organism evidence="3 4">
    <name type="scientific">Pythium insidiosum</name>
    <name type="common">Pythiosis disease agent</name>
    <dbReference type="NCBI Taxonomy" id="114742"/>
    <lineage>
        <taxon>Eukaryota</taxon>
        <taxon>Sar</taxon>
        <taxon>Stramenopiles</taxon>
        <taxon>Oomycota</taxon>
        <taxon>Peronosporomycetes</taxon>
        <taxon>Pythiales</taxon>
        <taxon>Pythiaceae</taxon>
        <taxon>Pythium</taxon>
    </lineage>
</organism>
<comment type="caution">
    <text evidence="3">The sequence shown here is derived from an EMBL/GenBank/DDBJ whole genome shotgun (WGS) entry which is preliminary data.</text>
</comment>
<dbReference type="GO" id="GO:0042254">
    <property type="term" value="P:ribosome biogenesis"/>
    <property type="evidence" value="ECO:0007669"/>
    <property type="project" value="TreeGrafter"/>
</dbReference>
<proteinExistence type="predicted"/>
<protein>
    <recommendedName>
        <fullName evidence="2">Nucleolar 27S pre-rRNA processing Urb2/Npa2 C-terminal domain-containing protein</fullName>
    </recommendedName>
</protein>
<feature type="domain" description="Nucleolar 27S pre-rRNA processing Urb2/Npa2 C-terminal" evidence="2">
    <location>
        <begin position="1248"/>
        <end position="1431"/>
    </location>
</feature>
<feature type="region of interest" description="Disordered" evidence="1">
    <location>
        <begin position="663"/>
        <end position="690"/>
    </location>
</feature>
<dbReference type="Proteomes" id="UP001209570">
    <property type="component" value="Unassembled WGS sequence"/>
</dbReference>
<dbReference type="PANTHER" id="PTHR15682">
    <property type="entry name" value="UNHEALTHY RIBOSOME BIOGENESIS PROTEIN 2 HOMOLOG"/>
    <property type="match status" value="1"/>
</dbReference>
<dbReference type="InterPro" id="IPR016024">
    <property type="entry name" value="ARM-type_fold"/>
</dbReference>